<dbReference type="GO" id="GO:0016279">
    <property type="term" value="F:protein-lysine N-methyltransferase activity"/>
    <property type="evidence" value="ECO:0007669"/>
    <property type="project" value="TreeGrafter"/>
</dbReference>
<dbReference type="Gene3D" id="3.90.1410.10">
    <property type="entry name" value="set domain protein methyltransferase, domain 1"/>
    <property type="match status" value="1"/>
</dbReference>
<evidence type="ECO:0000313" key="2">
    <source>
        <dbReference type="Proteomes" id="UP001212841"/>
    </source>
</evidence>
<protein>
    <submittedName>
        <fullName evidence="1">SET domain-containing protein 4</fullName>
    </submittedName>
</protein>
<dbReference type="PANTHER" id="PTHR13271">
    <property type="entry name" value="UNCHARACTERIZED PUTATIVE METHYLTRANSFERASE"/>
    <property type="match status" value="1"/>
</dbReference>
<accession>A0AAD5WYZ7</accession>
<keyword evidence="2" id="KW-1185">Reference proteome</keyword>
<dbReference type="SUPFAM" id="SSF82199">
    <property type="entry name" value="SET domain"/>
    <property type="match status" value="1"/>
</dbReference>
<proteinExistence type="predicted"/>
<reference evidence="1" key="1">
    <citation type="submission" date="2020-05" db="EMBL/GenBank/DDBJ databases">
        <title>Phylogenomic resolution of chytrid fungi.</title>
        <authorList>
            <person name="Stajich J.E."/>
            <person name="Amses K."/>
            <person name="Simmons R."/>
            <person name="Seto K."/>
            <person name="Myers J."/>
            <person name="Bonds A."/>
            <person name="Quandt C.A."/>
            <person name="Barry K."/>
            <person name="Liu P."/>
            <person name="Grigoriev I."/>
            <person name="Longcore J.E."/>
            <person name="James T.Y."/>
        </authorList>
    </citation>
    <scope>NUCLEOTIDE SEQUENCE</scope>
    <source>
        <strain evidence="1">JEL0318</strain>
    </source>
</reference>
<dbReference type="Proteomes" id="UP001212841">
    <property type="component" value="Unassembled WGS sequence"/>
</dbReference>
<dbReference type="InterPro" id="IPR046341">
    <property type="entry name" value="SET_dom_sf"/>
</dbReference>
<evidence type="ECO:0000313" key="1">
    <source>
        <dbReference type="EMBL" id="KAJ3034337.1"/>
    </source>
</evidence>
<dbReference type="EMBL" id="JADGJD010002173">
    <property type="protein sequence ID" value="KAJ3034337.1"/>
    <property type="molecule type" value="Genomic_DNA"/>
</dbReference>
<dbReference type="PANTHER" id="PTHR13271:SF151">
    <property type="entry name" value="SET DOMAIN-CONTAINING PROTEIN 4"/>
    <property type="match status" value="1"/>
</dbReference>
<dbReference type="InterPro" id="IPR050600">
    <property type="entry name" value="SETD3_SETD6_MTase"/>
</dbReference>
<comment type="caution">
    <text evidence="1">The sequence shown here is derived from an EMBL/GenBank/DDBJ whole genome shotgun (WGS) entry which is preliminary data.</text>
</comment>
<dbReference type="AlphaFoldDB" id="A0AAD5WYZ7"/>
<gene>
    <name evidence="1" type="primary">SETD4</name>
    <name evidence="1" type="ORF">HK097_004541</name>
</gene>
<name>A0AAD5WYZ7_9FUNG</name>
<organism evidence="1 2">
    <name type="scientific">Rhizophlyctis rosea</name>
    <dbReference type="NCBI Taxonomy" id="64517"/>
    <lineage>
        <taxon>Eukaryota</taxon>
        <taxon>Fungi</taxon>
        <taxon>Fungi incertae sedis</taxon>
        <taxon>Chytridiomycota</taxon>
        <taxon>Chytridiomycota incertae sedis</taxon>
        <taxon>Chytridiomycetes</taxon>
        <taxon>Rhizophlyctidales</taxon>
        <taxon>Rhizophlyctidaceae</taxon>
        <taxon>Rhizophlyctis</taxon>
    </lineage>
</organism>
<sequence>MPPHLRGLLPVEVQAICAKQLTQVRDDYNTMISHLQRKKLGDTPTYEDFTWGWFAVNTRCITLHTSLTKRPKPGESTIALAPLLDILNHTESARVIAGYDYKSNSYKIKTLVPYKKGDQVFINYGPHDNNFLLTEYGFMLPTNPYNFVDIEADVHAIVAKAPRRQELEELLQSRELWSDHVIRAGELPYRTMLLLRAVCSMDDLSHDESWIPQWIAVINCERDRISLENERRTLSLVIEICEVVRGRAEAGLKGVERVREVDGEHDDMQIRLVKQVWRDALEIYVSVKQLAMDEIKSLDQ</sequence>